<dbReference type="PANTHER" id="PTHR11877">
    <property type="entry name" value="HYDROXYMETHYLGLUTARYL-COA SYNTHASE"/>
    <property type="match status" value="1"/>
</dbReference>
<dbReference type="GO" id="GO:0006633">
    <property type="term" value="P:fatty acid biosynthetic process"/>
    <property type="evidence" value="ECO:0007669"/>
    <property type="project" value="InterPro"/>
</dbReference>
<dbReference type="GO" id="GO:0030639">
    <property type="term" value="P:polyketide biosynthetic process"/>
    <property type="evidence" value="ECO:0007669"/>
    <property type="project" value="TreeGrafter"/>
</dbReference>
<comment type="similarity">
    <text evidence="1">Belongs to the thiolase-like superfamily. Chalcone/stilbene synthases family.</text>
</comment>
<dbReference type="RefSeq" id="WP_188893908.1">
    <property type="nucleotide sequence ID" value="NZ_BMMZ01000002.1"/>
</dbReference>
<protein>
    <submittedName>
        <fullName evidence="7">Stilbene synthase</fullName>
    </submittedName>
</protein>
<dbReference type="EMBL" id="BMMZ01000002">
    <property type="protein sequence ID" value="GGL52186.1"/>
    <property type="molecule type" value="Genomic_DNA"/>
</dbReference>
<dbReference type="SUPFAM" id="SSF53901">
    <property type="entry name" value="Thiolase-like"/>
    <property type="match status" value="1"/>
</dbReference>
<dbReference type="Gene3D" id="3.40.47.10">
    <property type="match status" value="2"/>
</dbReference>
<dbReference type="InterPro" id="IPR012328">
    <property type="entry name" value="Chalcone/stilbene_synt_C"/>
</dbReference>
<gene>
    <name evidence="7" type="ORF">GCM10011575_08020</name>
</gene>
<keyword evidence="3" id="KW-0012">Acyltransferase</keyword>
<name>A0A917W1P7_9ACTN</name>
<reference evidence="7" key="1">
    <citation type="journal article" date="2014" name="Int. J. Syst. Evol. Microbiol.">
        <title>Complete genome sequence of Corynebacterium casei LMG S-19264T (=DSM 44701T), isolated from a smear-ripened cheese.</title>
        <authorList>
            <consortium name="US DOE Joint Genome Institute (JGI-PGF)"/>
            <person name="Walter F."/>
            <person name="Albersmeier A."/>
            <person name="Kalinowski J."/>
            <person name="Ruckert C."/>
        </authorList>
    </citation>
    <scope>NUCLEOTIDE SEQUENCE</scope>
    <source>
        <strain evidence="7">CGMCC 4.7306</strain>
    </source>
</reference>
<evidence type="ECO:0000256" key="4">
    <source>
        <dbReference type="PIRSR" id="PIRSR000451-1"/>
    </source>
</evidence>
<accession>A0A917W1P7</accession>
<dbReference type="InterPro" id="IPR011141">
    <property type="entry name" value="Polyketide_synthase_type-III"/>
</dbReference>
<evidence type="ECO:0000259" key="5">
    <source>
        <dbReference type="Pfam" id="PF02797"/>
    </source>
</evidence>
<feature type="domain" description="FAE" evidence="6">
    <location>
        <begin position="98"/>
        <end position="216"/>
    </location>
</feature>
<dbReference type="GO" id="GO:0016020">
    <property type="term" value="C:membrane"/>
    <property type="evidence" value="ECO:0007669"/>
    <property type="project" value="InterPro"/>
</dbReference>
<keyword evidence="8" id="KW-1185">Reference proteome</keyword>
<dbReference type="Proteomes" id="UP000613840">
    <property type="component" value="Unassembled WGS sequence"/>
</dbReference>
<keyword evidence="2" id="KW-0808">Transferase</keyword>
<evidence type="ECO:0000256" key="1">
    <source>
        <dbReference type="ARBA" id="ARBA00005531"/>
    </source>
</evidence>
<evidence type="ECO:0000256" key="2">
    <source>
        <dbReference type="ARBA" id="ARBA00022679"/>
    </source>
</evidence>
<feature type="active site" description="Acyl-thioester intermediate" evidence="4">
    <location>
        <position position="157"/>
    </location>
</feature>
<evidence type="ECO:0000256" key="3">
    <source>
        <dbReference type="ARBA" id="ARBA00023315"/>
    </source>
</evidence>
<dbReference type="CDD" id="cd00831">
    <property type="entry name" value="CHS_like"/>
    <property type="match status" value="1"/>
</dbReference>
<dbReference type="AlphaFoldDB" id="A0A917W1P7"/>
<sequence>MVEQLITETRPGDRTAAVHPQILATRGVLPPYGYPQQQLTEAFAEFVGLEGPRRKLLERVHGNAGVRTRRLALPIEEYAGLTDFGATNDAFLRAGTQLAEQAIREALAAARVSPREVDVIIAASSTGVSVPSLDARIAVGLGLRPDVVRLPVVGLGCAAGAGGVARLRDFLLGRPGRIGVLVTVELCSLTLQRGDTSTANLIASGLFGDGAAAVVMRGPDPDAGFADVPDEADDHQGPVVVGTRSRLYPHTERAMGWDVSSSGLQIVLGAEIPELVRSYLADDVDGFLSEQGLSRDAIGWWVCHPGGPKVIEAIEETLKLTDGELAMTWDSLSRIGNISSSSVLHVLTDTLDQRRPEPGSYGLMMAMGPGFALEQVLLRA</sequence>
<organism evidence="7 8">
    <name type="scientific">Microlunatus endophyticus</name>
    <dbReference type="NCBI Taxonomy" id="1716077"/>
    <lineage>
        <taxon>Bacteria</taxon>
        <taxon>Bacillati</taxon>
        <taxon>Actinomycetota</taxon>
        <taxon>Actinomycetes</taxon>
        <taxon>Propionibacteriales</taxon>
        <taxon>Propionibacteriaceae</taxon>
        <taxon>Microlunatus</taxon>
    </lineage>
</organism>
<proteinExistence type="inferred from homology"/>
<dbReference type="InterPro" id="IPR013601">
    <property type="entry name" value="FAE1_typ3_polyketide_synth"/>
</dbReference>
<feature type="domain" description="Chalcone/stilbene synthase C-terminal" evidence="5">
    <location>
        <begin position="246"/>
        <end position="379"/>
    </location>
</feature>
<evidence type="ECO:0000313" key="8">
    <source>
        <dbReference type="Proteomes" id="UP000613840"/>
    </source>
</evidence>
<evidence type="ECO:0000259" key="6">
    <source>
        <dbReference type="Pfam" id="PF08392"/>
    </source>
</evidence>
<evidence type="ECO:0000313" key="7">
    <source>
        <dbReference type="EMBL" id="GGL52186.1"/>
    </source>
</evidence>
<dbReference type="InterPro" id="IPR016039">
    <property type="entry name" value="Thiolase-like"/>
</dbReference>
<dbReference type="Pfam" id="PF02797">
    <property type="entry name" value="Chal_sti_synt_C"/>
    <property type="match status" value="1"/>
</dbReference>
<dbReference type="Pfam" id="PF08392">
    <property type="entry name" value="FAE1_CUT1_RppA"/>
    <property type="match status" value="1"/>
</dbReference>
<dbReference type="GO" id="GO:0016747">
    <property type="term" value="F:acyltransferase activity, transferring groups other than amino-acyl groups"/>
    <property type="evidence" value="ECO:0007669"/>
    <property type="project" value="InterPro"/>
</dbReference>
<reference evidence="7" key="2">
    <citation type="submission" date="2020-09" db="EMBL/GenBank/DDBJ databases">
        <authorList>
            <person name="Sun Q."/>
            <person name="Zhou Y."/>
        </authorList>
    </citation>
    <scope>NUCLEOTIDE SEQUENCE</scope>
    <source>
        <strain evidence="7">CGMCC 4.7306</strain>
    </source>
</reference>
<dbReference type="PANTHER" id="PTHR11877:SF99">
    <property type="entry name" value="1,3,6,8-TETRAHYDROXYNAPHTHALENE SYNTHASE"/>
    <property type="match status" value="1"/>
</dbReference>
<dbReference type="PIRSF" id="PIRSF000451">
    <property type="entry name" value="PKS_III"/>
    <property type="match status" value="1"/>
</dbReference>
<comment type="caution">
    <text evidence="7">The sequence shown here is derived from an EMBL/GenBank/DDBJ whole genome shotgun (WGS) entry which is preliminary data.</text>
</comment>